<dbReference type="RefSeq" id="WP_097114422.1">
    <property type="nucleotide sequence ID" value="NZ_CP083931.1"/>
</dbReference>
<dbReference type="EMBL" id="OCNF01000010">
    <property type="protein sequence ID" value="SOD68754.1"/>
    <property type="molecule type" value="Genomic_DNA"/>
</dbReference>
<dbReference type="Proteomes" id="UP000219669">
    <property type="component" value="Unassembled WGS sequence"/>
</dbReference>
<feature type="domain" description="SnoaL-like" evidence="2">
    <location>
        <begin position="45"/>
        <end position="142"/>
    </location>
</feature>
<dbReference type="InterPro" id="IPR037401">
    <property type="entry name" value="SnoaL-like"/>
</dbReference>
<dbReference type="InterPro" id="IPR032710">
    <property type="entry name" value="NTF2-like_dom_sf"/>
</dbReference>
<feature type="signal peptide" evidence="1">
    <location>
        <begin position="1"/>
        <end position="19"/>
    </location>
</feature>
<dbReference type="OrthoDB" id="129343at2"/>
<name>A0A286ED57_9NEIS</name>
<protein>
    <submittedName>
        <fullName evidence="3">Predicted SnoaL-like aldol condensation-catalyzing enzyme</fullName>
    </submittedName>
</protein>
<accession>A0A286ED57</accession>
<dbReference type="PANTHER" id="PTHR38436">
    <property type="entry name" value="POLYKETIDE CYCLASE SNOAL-LIKE DOMAIN"/>
    <property type="match status" value="1"/>
</dbReference>
<feature type="chain" id="PRO_5012380168" evidence="1">
    <location>
        <begin position="20"/>
        <end position="160"/>
    </location>
</feature>
<proteinExistence type="predicted"/>
<reference evidence="3 4" key="1">
    <citation type="submission" date="2017-09" db="EMBL/GenBank/DDBJ databases">
        <authorList>
            <person name="Ehlers B."/>
            <person name="Leendertz F.H."/>
        </authorList>
    </citation>
    <scope>NUCLEOTIDE SEQUENCE [LARGE SCALE GENOMIC DNA]</scope>
    <source>
        <strain evidence="3 4">DSM 16848</strain>
    </source>
</reference>
<dbReference type="InterPro" id="IPR009959">
    <property type="entry name" value="Cyclase_SnoaL-like"/>
</dbReference>
<dbReference type="Gene3D" id="3.10.450.50">
    <property type="match status" value="1"/>
</dbReference>
<organism evidence="3 4">
    <name type="scientific">Alysiella filiformis DSM 16848</name>
    <dbReference type="NCBI Taxonomy" id="1120981"/>
    <lineage>
        <taxon>Bacteria</taxon>
        <taxon>Pseudomonadati</taxon>
        <taxon>Pseudomonadota</taxon>
        <taxon>Betaproteobacteria</taxon>
        <taxon>Neisseriales</taxon>
        <taxon>Neisseriaceae</taxon>
        <taxon>Alysiella</taxon>
    </lineage>
</organism>
<dbReference type="Pfam" id="PF12680">
    <property type="entry name" value="SnoaL_2"/>
    <property type="match status" value="1"/>
</dbReference>
<keyword evidence="4" id="KW-1185">Reference proteome</keyword>
<dbReference type="PROSITE" id="PS51257">
    <property type="entry name" value="PROKAR_LIPOPROTEIN"/>
    <property type="match status" value="1"/>
</dbReference>
<evidence type="ECO:0000256" key="1">
    <source>
        <dbReference type="SAM" id="SignalP"/>
    </source>
</evidence>
<dbReference type="PANTHER" id="PTHR38436:SF1">
    <property type="entry name" value="ESTER CYCLASE"/>
    <property type="match status" value="1"/>
</dbReference>
<evidence type="ECO:0000259" key="2">
    <source>
        <dbReference type="Pfam" id="PF12680"/>
    </source>
</evidence>
<sequence>MKKLILSLALASATLTACQHLPQTTPSIQAAATNTTERNKANALAFYDLAFNQHKVKEASAQYIGKHYLQHNPTVADGSQAFIDAFEPFLRQHPQSRATVKRVIAEGDLVVLHVHSQLDEKDRGEAVVDIFRFDENGKIVEHWDTIQAVPDKTVSGRSLF</sequence>
<keyword evidence="1" id="KW-0732">Signal</keyword>
<evidence type="ECO:0000313" key="3">
    <source>
        <dbReference type="EMBL" id="SOD68754.1"/>
    </source>
</evidence>
<dbReference type="AlphaFoldDB" id="A0A286ED57"/>
<evidence type="ECO:0000313" key="4">
    <source>
        <dbReference type="Proteomes" id="UP000219669"/>
    </source>
</evidence>
<dbReference type="GO" id="GO:0030638">
    <property type="term" value="P:polyketide metabolic process"/>
    <property type="evidence" value="ECO:0007669"/>
    <property type="project" value="InterPro"/>
</dbReference>
<dbReference type="SUPFAM" id="SSF54427">
    <property type="entry name" value="NTF2-like"/>
    <property type="match status" value="1"/>
</dbReference>
<gene>
    <name evidence="3" type="ORF">SAMN02746062_01388</name>
</gene>